<feature type="chain" id="PRO_5021189337" evidence="1">
    <location>
        <begin position="20"/>
        <end position="132"/>
    </location>
</feature>
<keyword evidence="1" id="KW-0732">Signal</keyword>
<organism evidence="2 3">
    <name type="scientific">Bradyrhizobium ivorense</name>
    <dbReference type="NCBI Taxonomy" id="2511166"/>
    <lineage>
        <taxon>Bacteria</taxon>
        <taxon>Pseudomonadati</taxon>
        <taxon>Pseudomonadota</taxon>
        <taxon>Alphaproteobacteria</taxon>
        <taxon>Hyphomicrobiales</taxon>
        <taxon>Nitrobacteraceae</taxon>
        <taxon>Bradyrhizobium</taxon>
    </lineage>
</organism>
<reference evidence="2" key="1">
    <citation type="submission" date="2019-02" db="EMBL/GenBank/DDBJ databases">
        <authorList>
            <person name="Pothier F.J."/>
        </authorList>
    </citation>
    <scope>NUCLEOTIDE SEQUENCE</scope>
    <source>
        <strain evidence="2">CI-1B</strain>
    </source>
</reference>
<gene>
    <name evidence="2" type="ORF">CI1B_52940</name>
</gene>
<evidence type="ECO:0000256" key="1">
    <source>
        <dbReference type="SAM" id="SignalP"/>
    </source>
</evidence>
<protein>
    <submittedName>
        <fullName evidence="2">Uncharacterized protein</fullName>
    </submittedName>
</protein>
<dbReference type="Proteomes" id="UP000328092">
    <property type="component" value="Unassembled WGS sequence"/>
</dbReference>
<feature type="signal peptide" evidence="1">
    <location>
        <begin position="1"/>
        <end position="19"/>
    </location>
</feature>
<keyword evidence="3" id="KW-1185">Reference proteome</keyword>
<sequence>MAFAAGVVLAWIGTAATLAAEAPDDPSKYCTNASDPYCRYLKDPIPYCLSYIAMNRDCDRETKDNPWVCRKAQRDLVQENCIKWDEASIAKFCRGWTDGSSIFGEEPAPKFCNGSCWLDIGILPGFRCINPK</sequence>
<name>A0A508TJI4_9BRAD</name>
<proteinExistence type="predicted"/>
<evidence type="ECO:0000313" key="3">
    <source>
        <dbReference type="Proteomes" id="UP000328092"/>
    </source>
</evidence>
<comment type="caution">
    <text evidence="2">The sequence shown here is derived from an EMBL/GenBank/DDBJ whole genome shotgun (WGS) entry which is preliminary data.</text>
</comment>
<accession>A0A508TJI4</accession>
<dbReference type="AlphaFoldDB" id="A0A508TJI4"/>
<dbReference type="EMBL" id="CAADFC020000020">
    <property type="protein sequence ID" value="VIO74521.1"/>
    <property type="molecule type" value="Genomic_DNA"/>
</dbReference>
<evidence type="ECO:0000313" key="2">
    <source>
        <dbReference type="EMBL" id="VIO74521.1"/>
    </source>
</evidence>